<keyword evidence="1" id="KW-0472">Membrane</keyword>
<feature type="transmembrane region" description="Helical" evidence="1">
    <location>
        <begin position="123"/>
        <end position="144"/>
    </location>
</feature>
<dbReference type="AlphaFoldDB" id="A0A6L5GB63"/>
<reference evidence="2 3" key="1">
    <citation type="submission" date="2019-10" db="EMBL/GenBank/DDBJ databases">
        <title>Glycomyces albidus sp. nov., a novel actinomycete isolated from rhizosphere soil of wheat (Triticum aestivum L.).</title>
        <authorList>
            <person name="Qian L."/>
        </authorList>
    </citation>
    <scope>NUCLEOTIDE SEQUENCE [LARGE SCALE GENOMIC DNA]</scope>
    <source>
        <strain evidence="2 3">NEAU-7082</strain>
    </source>
</reference>
<sequence>MPKAAAVQPSEWATIHDSFTPFDIGALNRVVLDYAHVELTLAGRWYRRTALGRAVAAAGFAFTILSLCAAVALGLIMLTGAVDNAALLPVAWAGAGLSACAILGFFVPWALTPYRQWDRTLNGIAVMIVVIAALSLGAALVRRWEAASNAALAVPFILLAAFAVGVIVVHARLRATGKPPAVDVASLSPSDIAILRKARQRALKILRHRNVVAYKDFDGYDNAPFDTAGDAGTAYRSP</sequence>
<feature type="transmembrane region" description="Helical" evidence="1">
    <location>
        <begin position="54"/>
        <end position="78"/>
    </location>
</feature>
<accession>A0A6L5GB63</accession>
<evidence type="ECO:0000313" key="3">
    <source>
        <dbReference type="Proteomes" id="UP000477750"/>
    </source>
</evidence>
<protein>
    <submittedName>
        <fullName evidence="2">Uncharacterized protein</fullName>
    </submittedName>
</protein>
<keyword evidence="1" id="KW-0812">Transmembrane</keyword>
<feature type="transmembrane region" description="Helical" evidence="1">
    <location>
        <begin position="150"/>
        <end position="169"/>
    </location>
</feature>
<dbReference type="RefSeq" id="WP_153026056.1">
    <property type="nucleotide sequence ID" value="NZ_WIAO01000018.1"/>
</dbReference>
<organism evidence="2 3">
    <name type="scientific">Glycomyces albidus</name>
    <dbReference type="NCBI Taxonomy" id="2656774"/>
    <lineage>
        <taxon>Bacteria</taxon>
        <taxon>Bacillati</taxon>
        <taxon>Actinomycetota</taxon>
        <taxon>Actinomycetes</taxon>
        <taxon>Glycomycetales</taxon>
        <taxon>Glycomycetaceae</taxon>
        <taxon>Glycomyces</taxon>
    </lineage>
</organism>
<comment type="caution">
    <text evidence="2">The sequence shown here is derived from an EMBL/GenBank/DDBJ whole genome shotgun (WGS) entry which is preliminary data.</text>
</comment>
<name>A0A6L5GB63_9ACTN</name>
<dbReference type="Proteomes" id="UP000477750">
    <property type="component" value="Unassembled WGS sequence"/>
</dbReference>
<evidence type="ECO:0000313" key="2">
    <source>
        <dbReference type="EMBL" id="MQM26905.1"/>
    </source>
</evidence>
<gene>
    <name evidence="2" type="ORF">GFD30_15185</name>
</gene>
<keyword evidence="1" id="KW-1133">Transmembrane helix</keyword>
<feature type="transmembrane region" description="Helical" evidence="1">
    <location>
        <begin position="90"/>
        <end position="111"/>
    </location>
</feature>
<dbReference type="EMBL" id="WIAO01000018">
    <property type="protein sequence ID" value="MQM26905.1"/>
    <property type="molecule type" value="Genomic_DNA"/>
</dbReference>
<evidence type="ECO:0000256" key="1">
    <source>
        <dbReference type="SAM" id="Phobius"/>
    </source>
</evidence>
<keyword evidence="3" id="KW-1185">Reference proteome</keyword>
<proteinExistence type="predicted"/>